<dbReference type="SMART" id="SM00409">
    <property type="entry name" value="IG"/>
    <property type="match status" value="1"/>
</dbReference>
<sequence>MKEDQRWVSKVYKGGAAPSVLLGAPSSSAYGFHFKIQGVMEPSLSCVPGYFVSFLLLQMVLTSEQFSVRSSRSHHVVLVGEHTELSCQLSPPQSAEHMQVGWYRDHYQPISIYKKEKKHSGKSTQNYTNHTVLLKDALGEGKMTLRIHNASVIDEGKYHCFFKDGDISEEAVMDLKVAALGLDIQINVQVPDTEGLMVECNSRGWYPQPQMNWRDSRGNVIPASSKIFSEDGAGLLHLKTSVLLKNSTHGPITCCFHNPVTGQEKRASIVLPGEYLRLSSTKEEWFSSV</sequence>
<organism evidence="8 9">
    <name type="scientific">Cnephaeus nilssonii</name>
    <name type="common">Northern bat</name>
    <name type="synonym">Eptesicus nilssonii</name>
    <dbReference type="NCBI Taxonomy" id="3371016"/>
    <lineage>
        <taxon>Eukaryota</taxon>
        <taxon>Metazoa</taxon>
        <taxon>Chordata</taxon>
        <taxon>Craniata</taxon>
        <taxon>Vertebrata</taxon>
        <taxon>Euteleostomi</taxon>
        <taxon>Mammalia</taxon>
        <taxon>Eutheria</taxon>
        <taxon>Laurasiatheria</taxon>
        <taxon>Chiroptera</taxon>
        <taxon>Yangochiroptera</taxon>
        <taxon>Vespertilionidae</taxon>
        <taxon>Cnephaeus</taxon>
    </lineage>
</organism>
<dbReference type="InterPro" id="IPR003599">
    <property type="entry name" value="Ig_sub"/>
</dbReference>
<dbReference type="FunFam" id="2.60.40.10:FF:000183">
    <property type="entry name" value="Myelin-oligodendrocyte glycoprotein"/>
    <property type="match status" value="1"/>
</dbReference>
<keyword evidence="6" id="KW-0393">Immunoglobulin domain</keyword>
<keyword evidence="5" id="KW-1015">Disulfide bond</keyword>
<reference evidence="8" key="1">
    <citation type="submission" date="2023-06" db="EMBL/GenBank/DDBJ databases">
        <title>Reference genome for the Northern bat (Eptesicus nilssonii), a most northern bat species.</title>
        <authorList>
            <person name="Laine V.N."/>
            <person name="Pulliainen A.T."/>
            <person name="Lilley T.M."/>
        </authorList>
    </citation>
    <scope>NUCLEOTIDE SEQUENCE</scope>
    <source>
        <strain evidence="8">BLF_Eptnil</strain>
        <tissue evidence="8">Kidney</tissue>
    </source>
</reference>
<dbReference type="Pfam" id="PF07686">
    <property type="entry name" value="V-set"/>
    <property type="match status" value="1"/>
</dbReference>
<proteinExistence type="predicted"/>
<dbReference type="Proteomes" id="UP001177744">
    <property type="component" value="Unassembled WGS sequence"/>
</dbReference>
<evidence type="ECO:0000256" key="5">
    <source>
        <dbReference type="ARBA" id="ARBA00023157"/>
    </source>
</evidence>
<dbReference type="GO" id="GO:0001817">
    <property type="term" value="P:regulation of cytokine production"/>
    <property type="evidence" value="ECO:0007669"/>
    <property type="project" value="TreeGrafter"/>
</dbReference>
<dbReference type="InterPro" id="IPR036179">
    <property type="entry name" value="Ig-like_dom_sf"/>
</dbReference>
<accession>A0AA40LQ28</accession>
<gene>
    <name evidence="8" type="ORF">QTO34_018552</name>
</gene>
<protein>
    <recommendedName>
        <fullName evidence="7">Ig-like domain-containing protein</fullName>
    </recommendedName>
</protein>
<dbReference type="PANTHER" id="PTHR24100">
    <property type="entry name" value="BUTYROPHILIN"/>
    <property type="match status" value="1"/>
</dbReference>
<name>A0AA40LQ28_CNENI</name>
<dbReference type="InterPro" id="IPR053896">
    <property type="entry name" value="BTN3A2-like_Ig-C"/>
</dbReference>
<evidence type="ECO:0000256" key="6">
    <source>
        <dbReference type="ARBA" id="ARBA00023319"/>
    </source>
</evidence>
<dbReference type="SUPFAM" id="SSF48726">
    <property type="entry name" value="Immunoglobulin"/>
    <property type="match status" value="2"/>
</dbReference>
<dbReference type="EMBL" id="JAULJE010000008">
    <property type="protein sequence ID" value="KAK1339988.1"/>
    <property type="molecule type" value="Genomic_DNA"/>
</dbReference>
<feature type="domain" description="Ig-like" evidence="7">
    <location>
        <begin position="42"/>
        <end position="178"/>
    </location>
</feature>
<dbReference type="Gene3D" id="2.60.40.10">
    <property type="entry name" value="Immunoglobulins"/>
    <property type="match status" value="2"/>
</dbReference>
<evidence type="ECO:0000256" key="2">
    <source>
        <dbReference type="ARBA" id="ARBA00022692"/>
    </source>
</evidence>
<dbReference type="GO" id="GO:0005102">
    <property type="term" value="F:signaling receptor binding"/>
    <property type="evidence" value="ECO:0007669"/>
    <property type="project" value="TreeGrafter"/>
</dbReference>
<evidence type="ECO:0000256" key="1">
    <source>
        <dbReference type="ARBA" id="ARBA00004370"/>
    </source>
</evidence>
<evidence type="ECO:0000313" key="8">
    <source>
        <dbReference type="EMBL" id="KAK1339988.1"/>
    </source>
</evidence>
<feature type="domain" description="Ig-like" evidence="7">
    <location>
        <begin position="198"/>
        <end position="270"/>
    </location>
</feature>
<keyword evidence="9" id="KW-1185">Reference proteome</keyword>
<evidence type="ECO:0000259" key="7">
    <source>
        <dbReference type="PROSITE" id="PS50835"/>
    </source>
</evidence>
<dbReference type="PROSITE" id="PS50835">
    <property type="entry name" value="IG_LIKE"/>
    <property type="match status" value="2"/>
</dbReference>
<keyword evidence="3" id="KW-1133">Transmembrane helix</keyword>
<evidence type="ECO:0000313" key="9">
    <source>
        <dbReference type="Proteomes" id="UP001177744"/>
    </source>
</evidence>
<dbReference type="PANTHER" id="PTHR24100:SF51">
    <property type="entry name" value="SELECTION AND UPKEEP OF INTRAEPITHELIAL T-CELLS PROTEIN 7-RELATED"/>
    <property type="match status" value="1"/>
</dbReference>
<dbReference type="InterPro" id="IPR013783">
    <property type="entry name" value="Ig-like_fold"/>
</dbReference>
<dbReference type="Pfam" id="PF22705">
    <property type="entry name" value="C2-set_3"/>
    <property type="match status" value="1"/>
</dbReference>
<dbReference type="InterPro" id="IPR013106">
    <property type="entry name" value="Ig_V-set"/>
</dbReference>
<dbReference type="FunFam" id="2.60.40.10:FF:000088">
    <property type="entry name" value="Butyrophilin subfamily 1 member A1"/>
    <property type="match status" value="1"/>
</dbReference>
<dbReference type="InterPro" id="IPR050504">
    <property type="entry name" value="IgSF_BTN/MOG"/>
</dbReference>
<keyword evidence="4" id="KW-0472">Membrane</keyword>
<evidence type="ECO:0000256" key="3">
    <source>
        <dbReference type="ARBA" id="ARBA00022989"/>
    </source>
</evidence>
<dbReference type="GO" id="GO:0009897">
    <property type="term" value="C:external side of plasma membrane"/>
    <property type="evidence" value="ECO:0007669"/>
    <property type="project" value="TreeGrafter"/>
</dbReference>
<dbReference type="InterPro" id="IPR007110">
    <property type="entry name" value="Ig-like_dom"/>
</dbReference>
<evidence type="ECO:0000256" key="4">
    <source>
        <dbReference type="ARBA" id="ARBA00023136"/>
    </source>
</evidence>
<comment type="caution">
    <text evidence="8">The sequence shown here is derived from an EMBL/GenBank/DDBJ whole genome shotgun (WGS) entry which is preliminary data.</text>
</comment>
<dbReference type="AlphaFoldDB" id="A0AA40LQ28"/>
<keyword evidence="2" id="KW-0812">Transmembrane</keyword>
<comment type="subcellular location">
    <subcellularLocation>
        <location evidence="1">Membrane</location>
    </subcellularLocation>
</comment>
<dbReference type="GO" id="GO:0050852">
    <property type="term" value="P:T cell receptor signaling pathway"/>
    <property type="evidence" value="ECO:0007669"/>
    <property type="project" value="TreeGrafter"/>
</dbReference>